<gene>
    <name evidence="1" type="primary">83</name>
    <name evidence="1" type="ORF">SEA_VANLEE_83</name>
</gene>
<reference evidence="1" key="1">
    <citation type="submission" date="2021-04" db="EMBL/GenBank/DDBJ databases">
        <authorList>
            <person name="Barnhill K.B."/>
            <person name="Biggs A.M."/>
            <person name="Bland J."/>
            <person name="Choudhary H.M."/>
            <person name="Crogan R.E."/>
            <person name="Finocchiaro A.B."/>
            <person name="Franco V."/>
            <person name="Fuller T.A."/>
            <person name="Hanwacker C.G."/>
            <person name="Howard Z.E."/>
            <person name="Iqbal M."/>
            <person name="Mathew A.M."/>
            <person name="Miller S."/>
            <person name="Padhye S."/>
            <person name="Rainey E."/>
            <person name="Rodriguez A."/>
            <person name="Stewart E."/>
            <person name="Otero L.A."/>
            <person name="Chase M.A."/>
            <person name="Pollenz R.S."/>
            <person name="Garlena R.A."/>
            <person name="Russell D.A."/>
            <person name="Jacobs-Sera D."/>
            <person name="Hatfull G.F."/>
        </authorList>
    </citation>
    <scope>NUCLEOTIDE SEQUENCE</scope>
</reference>
<protein>
    <submittedName>
        <fullName evidence="1">Uncharacterized protein</fullName>
    </submittedName>
</protein>
<name>A0A8F2D9G1_9CAUD</name>
<keyword evidence="2" id="KW-1185">Reference proteome</keyword>
<organism evidence="1 2">
    <name type="scientific">Gordonia phage VanLee</name>
    <dbReference type="NCBI Taxonomy" id="2845816"/>
    <lineage>
        <taxon>Viruses</taxon>
        <taxon>Duplodnaviria</taxon>
        <taxon>Heunggongvirae</taxon>
        <taxon>Uroviricota</taxon>
        <taxon>Caudoviricetes</taxon>
        <taxon>Kruegerviridae</taxon>
        <taxon>Vanleevirus</taxon>
        <taxon>Vanleevirus vanlee</taxon>
    </lineage>
</organism>
<dbReference type="GeneID" id="80020495"/>
<dbReference type="EMBL" id="MZ028627">
    <property type="protein sequence ID" value="QWS68200.1"/>
    <property type="molecule type" value="Genomic_DNA"/>
</dbReference>
<accession>A0A8F2D9G1</accession>
<evidence type="ECO:0000313" key="2">
    <source>
        <dbReference type="Proteomes" id="UP000683422"/>
    </source>
</evidence>
<dbReference type="Proteomes" id="UP000683422">
    <property type="component" value="Segment"/>
</dbReference>
<dbReference type="KEGG" id="vg:80020495"/>
<evidence type="ECO:0000313" key="1">
    <source>
        <dbReference type="EMBL" id="QWS68200.1"/>
    </source>
</evidence>
<proteinExistence type="predicted"/>
<sequence length="65" mass="7273">MSDTEEREAHRVAELAAGRCPDSGLSMERLTNVWGEDVFMCDVCDCFGHMAVEVDHHRKESCGES</sequence>
<dbReference type="RefSeq" id="YP_010755824.1">
    <property type="nucleotide sequence ID" value="NC_073474.1"/>
</dbReference>